<keyword evidence="8" id="KW-1185">Reference proteome</keyword>
<gene>
    <name evidence="7" type="ORF">F8M49_24440</name>
</gene>
<dbReference type="InterPro" id="IPR014729">
    <property type="entry name" value="Rossmann-like_a/b/a_fold"/>
</dbReference>
<sequence>MPPILSEKGRIDDSRARLRQPRIGGAAAHVRHRAAVRFVGEIDGPPKSGVALGRSGHTGRVSPALVWFRRDLRLHDLPTLLSAADAAGSATAVFVLDDRLLRPGPRTTFLLRCLRALNDDLGGRLLVVRGDPVTVIPRLARDLGAGSVHVSADHAPYGSRRDHAVEDALGEVPLVRTGSPYAVSPGRVLKGDGSPYRVFTPFRKAWLEHGWRAPARTRASTVTWIDPDGIRGRASIPADEGSLEVALPPAGEAAARTRWRQFRDDALDRYDTDRDRPDLDGTSRLSPYLKFGCLHPRTLLHDLRDRSDPGATTLRSELCWRDFYADVLHHRPDTARRNFNGRFDDIRYDTGPDAERAFAAWQQGRTGFPIVDAGMRQLLAEGWMHNRVRMIVASFLTKDLHLPWWRGAQHFMDHLVDGDLASNQHGWQWTAGCGTDAAPYFRVFNPMTQGEKFDPAGDYVRRWVPELRGVPGKGVHRPPFGSSPGYPDPIVDHAHERRVALARYAEIGSR</sequence>
<dbReference type="Gene3D" id="1.25.40.80">
    <property type="match status" value="1"/>
</dbReference>
<evidence type="ECO:0000256" key="4">
    <source>
        <dbReference type="ARBA" id="ARBA00022991"/>
    </source>
</evidence>
<dbReference type="Proteomes" id="UP001275440">
    <property type="component" value="Unassembled WGS sequence"/>
</dbReference>
<comment type="cofactor">
    <cofactor evidence="1">
        <name>FAD</name>
        <dbReference type="ChEBI" id="CHEBI:57692"/>
    </cofactor>
</comment>
<dbReference type="InterPro" id="IPR018394">
    <property type="entry name" value="DNA_photolyase_1_CS_C"/>
</dbReference>
<dbReference type="PRINTS" id="PR00147">
    <property type="entry name" value="DNAPHOTLYASE"/>
</dbReference>
<evidence type="ECO:0000256" key="2">
    <source>
        <dbReference type="ARBA" id="ARBA00022630"/>
    </source>
</evidence>
<dbReference type="InterPro" id="IPR002081">
    <property type="entry name" value="Cryptochrome/DNA_photolyase_1"/>
</dbReference>
<dbReference type="InterPro" id="IPR006050">
    <property type="entry name" value="DNA_photolyase_N"/>
</dbReference>
<proteinExistence type="inferred from homology"/>
<dbReference type="Gene3D" id="1.10.579.10">
    <property type="entry name" value="DNA Cyclobutane Dipyrimidine Photolyase, subunit A, domain 3"/>
    <property type="match status" value="1"/>
</dbReference>
<evidence type="ECO:0000256" key="3">
    <source>
        <dbReference type="ARBA" id="ARBA00022827"/>
    </source>
</evidence>
<reference evidence="7 8" key="1">
    <citation type="submission" date="2019-10" db="EMBL/GenBank/DDBJ databases">
        <title>Draft Genome Assembly of Rhodococcus zopfii DSM44189.</title>
        <authorList>
            <person name="Sutton J.M."/>
            <person name="Akob D.M."/>
            <person name="Bushman T.J."/>
        </authorList>
    </citation>
    <scope>NUCLEOTIDE SEQUENCE [LARGE SCALE GENOMIC DNA]</scope>
    <source>
        <strain evidence="7 8">DSM 44189</strain>
    </source>
</reference>
<dbReference type="InterPro" id="IPR036155">
    <property type="entry name" value="Crypto/Photolyase_N_sf"/>
</dbReference>
<accession>A0ABU3WVG9</accession>
<dbReference type="Gene3D" id="3.40.50.620">
    <property type="entry name" value="HUPs"/>
    <property type="match status" value="1"/>
</dbReference>
<name>A0ABU3WVG9_9NOCA</name>
<organism evidence="7 8">
    <name type="scientific">Rhodococcus zopfii</name>
    <dbReference type="NCBI Taxonomy" id="43772"/>
    <lineage>
        <taxon>Bacteria</taxon>
        <taxon>Bacillati</taxon>
        <taxon>Actinomycetota</taxon>
        <taxon>Actinomycetes</taxon>
        <taxon>Mycobacteriales</taxon>
        <taxon>Nocardiaceae</taxon>
        <taxon>Rhodococcus</taxon>
    </lineage>
</organism>
<dbReference type="PROSITE" id="PS00394">
    <property type="entry name" value="DNA_PHOTOLYASES_1_1"/>
    <property type="match status" value="1"/>
</dbReference>
<dbReference type="InterPro" id="IPR036134">
    <property type="entry name" value="Crypto/Photolyase_FAD-like_sf"/>
</dbReference>
<evidence type="ECO:0000256" key="5">
    <source>
        <dbReference type="RuleBase" id="RU004182"/>
    </source>
</evidence>
<dbReference type="PANTHER" id="PTHR11455:SF9">
    <property type="entry name" value="CRYPTOCHROME CIRCADIAN CLOCK 5 ISOFORM X1"/>
    <property type="match status" value="1"/>
</dbReference>
<evidence type="ECO:0000256" key="1">
    <source>
        <dbReference type="ARBA" id="ARBA00001974"/>
    </source>
</evidence>
<keyword evidence="4 5" id="KW-0157">Chromophore</keyword>
<dbReference type="InterPro" id="IPR005101">
    <property type="entry name" value="Cryptochr/Photolyase_FAD-bd"/>
</dbReference>
<evidence type="ECO:0000313" key="7">
    <source>
        <dbReference type="EMBL" id="MDV2477742.1"/>
    </source>
</evidence>
<comment type="caution">
    <text evidence="7">The sequence shown here is derived from an EMBL/GenBank/DDBJ whole genome shotgun (WGS) entry which is preliminary data.</text>
</comment>
<dbReference type="SUPFAM" id="SSF48173">
    <property type="entry name" value="Cryptochrome/photolyase FAD-binding domain"/>
    <property type="match status" value="1"/>
</dbReference>
<evidence type="ECO:0000313" key="8">
    <source>
        <dbReference type="Proteomes" id="UP001275440"/>
    </source>
</evidence>
<comment type="similarity">
    <text evidence="5">Belongs to the DNA photolyase family.</text>
</comment>
<keyword evidence="2 5" id="KW-0285">Flavoprotein</keyword>
<feature type="domain" description="Photolyase/cryptochrome alpha/beta" evidence="6">
    <location>
        <begin position="62"/>
        <end position="185"/>
    </location>
</feature>
<dbReference type="EMBL" id="WBMO01000005">
    <property type="protein sequence ID" value="MDV2477742.1"/>
    <property type="molecule type" value="Genomic_DNA"/>
</dbReference>
<dbReference type="SUPFAM" id="SSF52425">
    <property type="entry name" value="Cryptochrome/photolyase, N-terminal domain"/>
    <property type="match status" value="1"/>
</dbReference>
<keyword evidence="3 5" id="KW-0274">FAD</keyword>
<dbReference type="PANTHER" id="PTHR11455">
    <property type="entry name" value="CRYPTOCHROME"/>
    <property type="match status" value="1"/>
</dbReference>
<dbReference type="Pfam" id="PF03441">
    <property type="entry name" value="FAD_binding_7"/>
    <property type="match status" value="1"/>
</dbReference>
<evidence type="ECO:0000259" key="6">
    <source>
        <dbReference type="PROSITE" id="PS51645"/>
    </source>
</evidence>
<dbReference type="Pfam" id="PF00875">
    <property type="entry name" value="DNA_photolyase"/>
    <property type="match status" value="1"/>
</dbReference>
<dbReference type="PROSITE" id="PS51645">
    <property type="entry name" value="PHR_CRY_ALPHA_BETA"/>
    <property type="match status" value="1"/>
</dbReference>
<protein>
    <submittedName>
        <fullName evidence="7">Deoxyribodipyrimidine photo-lyase</fullName>
    </submittedName>
</protein>